<keyword evidence="1" id="KW-0547">Nucleotide-binding</keyword>
<dbReference type="Pfam" id="PF14532">
    <property type="entry name" value="Sigma54_activ_2"/>
    <property type="match status" value="1"/>
</dbReference>
<evidence type="ECO:0000256" key="2">
    <source>
        <dbReference type="ARBA" id="ARBA00022840"/>
    </source>
</evidence>
<accession>A0A7V8VEE0</accession>
<dbReference type="Gene3D" id="1.10.8.60">
    <property type="match status" value="1"/>
</dbReference>
<dbReference type="AlphaFoldDB" id="A0A7V8VEE0"/>
<dbReference type="Gene3D" id="1.10.10.60">
    <property type="entry name" value="Homeodomain-like"/>
    <property type="match status" value="1"/>
</dbReference>
<dbReference type="EMBL" id="JACEFB010000006">
    <property type="protein sequence ID" value="MBA2226499.1"/>
    <property type="molecule type" value="Genomic_DNA"/>
</dbReference>
<comment type="caution">
    <text evidence="6">The sequence shown here is derived from an EMBL/GenBank/DDBJ whole genome shotgun (WGS) entry which is preliminary data.</text>
</comment>
<evidence type="ECO:0000256" key="1">
    <source>
        <dbReference type="ARBA" id="ARBA00022741"/>
    </source>
</evidence>
<dbReference type="Pfam" id="PF02954">
    <property type="entry name" value="HTH_8"/>
    <property type="match status" value="1"/>
</dbReference>
<dbReference type="InterPro" id="IPR027417">
    <property type="entry name" value="P-loop_NTPase"/>
</dbReference>
<dbReference type="Proteomes" id="UP000542342">
    <property type="component" value="Unassembled WGS sequence"/>
</dbReference>
<dbReference type="SUPFAM" id="SSF46689">
    <property type="entry name" value="Homeodomain-like"/>
    <property type="match status" value="1"/>
</dbReference>
<sequence>MSEPEDTRGGQAGDQGKFAWRAFFQQTTRPLFVLGSSRRIRFVNAAWEELTGQKAEAVRGLVCSRRRHSTALAAALAPTPEALAGRPDRVRRPAPHARPGTQWWDIHFLPLPSAQGLYGWLGSIEVIGEKATGATRKLPAFLAEIRARHADAFRWEGLEGDETRLQLWVSQLRHAAAVEAPLWLVGPAGSGKETTARIVHSYSPRRLAAFVALDCAGLQPYLVEALLFAPGNVLEGGHAGTIYLKSPQLLPRDLQQQIAELAQNLAGSVRWMVGTDRPALELTTAGLILPELATTLAILEIHIPPLSVRWPCLSHWLQSWCARSHVSEEVVELLQAWPWQRGLRELRQVLEQAHLRAQDQPLQREHLPLALRLHAEHAPVVQQPIPLPSLDTILQAVERQLIELALRQCRYNQTAAAERLGIPRNRLLRRIEALGLSVPPETPKS</sequence>
<evidence type="ECO:0000313" key="7">
    <source>
        <dbReference type="Proteomes" id="UP000542342"/>
    </source>
</evidence>
<dbReference type="RefSeq" id="WP_194537935.1">
    <property type="nucleotide sequence ID" value="NZ_JACEFB010000006.1"/>
</dbReference>
<dbReference type="Pfam" id="PF25601">
    <property type="entry name" value="AAA_lid_14"/>
    <property type="match status" value="1"/>
</dbReference>
<dbReference type="PRINTS" id="PR01590">
    <property type="entry name" value="HTHFIS"/>
</dbReference>
<keyword evidence="4" id="KW-0804">Transcription</keyword>
<dbReference type="InterPro" id="IPR013656">
    <property type="entry name" value="PAS_4"/>
</dbReference>
<evidence type="ECO:0000256" key="4">
    <source>
        <dbReference type="ARBA" id="ARBA00023163"/>
    </source>
</evidence>
<dbReference type="InterPro" id="IPR035965">
    <property type="entry name" value="PAS-like_dom_sf"/>
</dbReference>
<dbReference type="PANTHER" id="PTHR32071">
    <property type="entry name" value="TRANSCRIPTIONAL REGULATORY PROTEIN"/>
    <property type="match status" value="1"/>
</dbReference>
<dbReference type="Pfam" id="PF08448">
    <property type="entry name" value="PAS_4"/>
    <property type="match status" value="1"/>
</dbReference>
<dbReference type="GO" id="GO:0006355">
    <property type="term" value="P:regulation of DNA-templated transcription"/>
    <property type="evidence" value="ECO:0007669"/>
    <property type="project" value="InterPro"/>
</dbReference>
<dbReference type="SUPFAM" id="SSF55785">
    <property type="entry name" value="PYP-like sensor domain (PAS domain)"/>
    <property type="match status" value="1"/>
</dbReference>
<dbReference type="InterPro" id="IPR002197">
    <property type="entry name" value="HTH_Fis"/>
</dbReference>
<protein>
    <submittedName>
        <fullName evidence="6">Sigma 54-interacting transcriptional regulator</fullName>
    </submittedName>
</protein>
<gene>
    <name evidence="6" type="ORF">H0921_10040</name>
</gene>
<dbReference type="Gene3D" id="3.40.50.300">
    <property type="entry name" value="P-loop containing nucleotide triphosphate hydrolases"/>
    <property type="match status" value="1"/>
</dbReference>
<feature type="domain" description="Sigma-54 factor interaction" evidence="5">
    <location>
        <begin position="158"/>
        <end position="355"/>
    </location>
</feature>
<keyword evidence="7" id="KW-1185">Reference proteome</keyword>
<dbReference type="PANTHER" id="PTHR32071:SF57">
    <property type="entry name" value="C4-DICARBOXYLATE TRANSPORT TRANSCRIPTIONAL REGULATORY PROTEIN DCTD"/>
    <property type="match status" value="1"/>
</dbReference>
<dbReference type="PROSITE" id="PS50045">
    <property type="entry name" value="SIGMA54_INTERACT_4"/>
    <property type="match status" value="1"/>
</dbReference>
<evidence type="ECO:0000313" key="6">
    <source>
        <dbReference type="EMBL" id="MBA2226499.1"/>
    </source>
</evidence>
<organism evidence="6 7">
    <name type="scientific">Thermogemmata fonticola</name>
    <dbReference type="NCBI Taxonomy" id="2755323"/>
    <lineage>
        <taxon>Bacteria</taxon>
        <taxon>Pseudomonadati</taxon>
        <taxon>Planctomycetota</taxon>
        <taxon>Planctomycetia</taxon>
        <taxon>Gemmatales</taxon>
        <taxon>Gemmataceae</taxon>
        <taxon>Thermogemmata</taxon>
    </lineage>
</organism>
<dbReference type="InterPro" id="IPR058031">
    <property type="entry name" value="AAA_lid_NorR"/>
</dbReference>
<dbReference type="SUPFAM" id="SSF52540">
    <property type="entry name" value="P-loop containing nucleoside triphosphate hydrolases"/>
    <property type="match status" value="1"/>
</dbReference>
<keyword evidence="2" id="KW-0067">ATP-binding</keyword>
<keyword evidence="3" id="KW-0805">Transcription regulation</keyword>
<dbReference type="Gene3D" id="3.30.450.20">
    <property type="entry name" value="PAS domain"/>
    <property type="match status" value="1"/>
</dbReference>
<evidence type="ECO:0000256" key="3">
    <source>
        <dbReference type="ARBA" id="ARBA00023015"/>
    </source>
</evidence>
<dbReference type="InterPro" id="IPR009057">
    <property type="entry name" value="Homeodomain-like_sf"/>
</dbReference>
<dbReference type="InterPro" id="IPR002078">
    <property type="entry name" value="Sigma_54_int"/>
</dbReference>
<name>A0A7V8VEE0_9BACT</name>
<dbReference type="GO" id="GO:0043565">
    <property type="term" value="F:sequence-specific DNA binding"/>
    <property type="evidence" value="ECO:0007669"/>
    <property type="project" value="InterPro"/>
</dbReference>
<dbReference type="GO" id="GO:0005524">
    <property type="term" value="F:ATP binding"/>
    <property type="evidence" value="ECO:0007669"/>
    <property type="project" value="UniProtKB-KW"/>
</dbReference>
<proteinExistence type="predicted"/>
<evidence type="ECO:0000259" key="5">
    <source>
        <dbReference type="PROSITE" id="PS50045"/>
    </source>
</evidence>
<reference evidence="6 7" key="1">
    <citation type="submission" date="2020-07" db="EMBL/GenBank/DDBJ databases">
        <title>Thermogemmata thermophila gen. nov., sp. nov., a novel moderate thermophilic planctomycete from a Kamchatka hot spring.</title>
        <authorList>
            <person name="Elcheninov A.G."/>
            <person name="Podosokorskaya O.A."/>
            <person name="Kovaleva O.L."/>
            <person name="Novikov A."/>
            <person name="Bonch-Osmolovskaya E.A."/>
            <person name="Toshchakov S.V."/>
            <person name="Kublanov I.V."/>
        </authorList>
    </citation>
    <scope>NUCLEOTIDE SEQUENCE [LARGE SCALE GENOMIC DNA]</scope>
    <source>
        <strain evidence="6 7">2918</strain>
    </source>
</reference>